<protein>
    <submittedName>
        <fullName evidence="2">Uncharacterized protein</fullName>
    </submittedName>
</protein>
<feature type="compositionally biased region" description="Gly residues" evidence="1">
    <location>
        <begin position="508"/>
        <end position="518"/>
    </location>
</feature>
<accession>A0A2W5SGL3</accession>
<evidence type="ECO:0000313" key="3">
    <source>
        <dbReference type="Proteomes" id="UP000248975"/>
    </source>
</evidence>
<organism evidence="2 3">
    <name type="scientific">Cereibacter sphaeroides</name>
    <name type="common">Rhodobacter sphaeroides</name>
    <dbReference type="NCBI Taxonomy" id="1063"/>
    <lineage>
        <taxon>Bacteria</taxon>
        <taxon>Pseudomonadati</taxon>
        <taxon>Pseudomonadota</taxon>
        <taxon>Alphaproteobacteria</taxon>
        <taxon>Rhodobacterales</taxon>
        <taxon>Paracoccaceae</taxon>
        <taxon>Cereibacter</taxon>
    </lineage>
</organism>
<name>A0A2W5SGL3_CERSP</name>
<reference evidence="2 3" key="1">
    <citation type="submission" date="2017-08" db="EMBL/GenBank/DDBJ databases">
        <title>Infants hospitalized years apart are colonized by the same room-sourced microbial strains.</title>
        <authorList>
            <person name="Brooks B."/>
            <person name="Olm M.R."/>
            <person name="Firek B.A."/>
            <person name="Baker R."/>
            <person name="Thomas B.C."/>
            <person name="Morowitz M.J."/>
            <person name="Banfield J.F."/>
        </authorList>
    </citation>
    <scope>NUCLEOTIDE SEQUENCE [LARGE SCALE GENOMIC DNA]</scope>
    <source>
        <strain evidence="2">S2_003_000_R2_11</strain>
    </source>
</reference>
<feature type="region of interest" description="Disordered" evidence="1">
    <location>
        <begin position="561"/>
        <end position="581"/>
    </location>
</feature>
<feature type="compositionally biased region" description="Gly residues" evidence="1">
    <location>
        <begin position="464"/>
        <end position="481"/>
    </location>
</feature>
<dbReference type="Proteomes" id="UP000248975">
    <property type="component" value="Unassembled WGS sequence"/>
</dbReference>
<evidence type="ECO:0000256" key="1">
    <source>
        <dbReference type="SAM" id="MobiDB-lite"/>
    </source>
</evidence>
<gene>
    <name evidence="2" type="ORF">DI533_04750</name>
</gene>
<dbReference type="AlphaFoldDB" id="A0A2W5SGL3"/>
<proteinExistence type="predicted"/>
<dbReference type="EMBL" id="QFQS01000001">
    <property type="protein sequence ID" value="PZQ99942.1"/>
    <property type="molecule type" value="Genomic_DNA"/>
</dbReference>
<feature type="region of interest" description="Disordered" evidence="1">
    <location>
        <begin position="340"/>
        <end position="360"/>
    </location>
</feature>
<comment type="caution">
    <text evidence="2">The sequence shown here is derived from an EMBL/GenBank/DDBJ whole genome shotgun (WGS) entry which is preliminary data.</text>
</comment>
<evidence type="ECO:0000313" key="2">
    <source>
        <dbReference type="EMBL" id="PZQ99942.1"/>
    </source>
</evidence>
<sequence length="594" mass="57299">MTAKTRTLLKADKNAAFADNTSGAITASVLRAQIDHMADSALFPEDTATFATAAQGAKADSALQPADRAKDYIGAVDPGSAQDTSQGYSQGSMGYNTATKQLFVCDVATIATAVWHRCAKYADISTAGRTGAYGDLTGRPDLTGFVQVFDAGGSSTAARPTGLWISPTSRVMWVNTGGVKPVNMAVNDTWDGAADGTIPLRAVTGSSNALQIEDAAGIVTVSHTSGTALSIPTNADVPFAVNTTIDVFNINTGDLTIVGATGVMVNGVSGGSVVLESRWVRAMLVKIGTNSWIVEVVAASSSGGLVETYDVQTISVAGAGTWVKPAGAVDVDVEGIAAGAGAGSGRRRADTSTAAYGGSGGGPGGWFRKRLRAADLAATVDYIVGAKGIGGAAQTAVANGNPGTNGGDTVFGHLRARGGIAGLGGAQATATGGAAGGHPDEIATGNTPYNPSGGNGHGASPTPGGRGGTGPGGGGGGGGFPSGVNTAGPGTEGGKGGSINDTSPAVTDGGGLAGVSGSGGNHAGDGAAAAVPGYGGDGGGGGAASNNANPGWNGGNGGYPGGGGGGGAGSQAANSGKGGDGADGWLRIITRCLN</sequence>
<feature type="region of interest" description="Disordered" evidence="1">
    <location>
        <begin position="429"/>
        <end position="518"/>
    </location>
</feature>